<reference evidence="2 3" key="1">
    <citation type="submission" date="2021-05" db="EMBL/GenBank/DDBJ databases">
        <title>Comparative genomic studies on the polysaccharide-degrading batcterial strains of the Flammeovirga genus.</title>
        <authorList>
            <person name="Zewei F."/>
            <person name="Zheng Z."/>
            <person name="Yu L."/>
            <person name="Ruyue G."/>
            <person name="Yanhong M."/>
            <person name="Yuanyuan C."/>
            <person name="Jingyan G."/>
            <person name="Wenjun H."/>
        </authorList>
    </citation>
    <scope>NUCLEOTIDE SEQUENCE [LARGE SCALE GENOMIC DNA]</scope>
    <source>
        <strain evidence="2 3">NBRC:100898</strain>
    </source>
</reference>
<dbReference type="AlphaFoldDB" id="A0AAX1N9A9"/>
<gene>
    <name evidence="2" type="ORF">KMW28_24380</name>
</gene>
<dbReference type="KEGG" id="fya:KMW28_24380"/>
<feature type="transmembrane region" description="Helical" evidence="1">
    <location>
        <begin position="18"/>
        <end position="34"/>
    </location>
</feature>
<organism evidence="2 3">
    <name type="scientific">Flammeovirga yaeyamensis</name>
    <dbReference type="NCBI Taxonomy" id="367791"/>
    <lineage>
        <taxon>Bacteria</taxon>
        <taxon>Pseudomonadati</taxon>
        <taxon>Bacteroidota</taxon>
        <taxon>Cytophagia</taxon>
        <taxon>Cytophagales</taxon>
        <taxon>Flammeovirgaceae</taxon>
        <taxon>Flammeovirga</taxon>
    </lineage>
</organism>
<proteinExistence type="predicted"/>
<keyword evidence="1" id="KW-0812">Transmembrane</keyword>
<keyword evidence="1" id="KW-1133">Transmembrane helix</keyword>
<dbReference type="EMBL" id="CP076133">
    <property type="protein sequence ID" value="QWG04032.1"/>
    <property type="molecule type" value="Genomic_DNA"/>
</dbReference>
<keyword evidence="1" id="KW-0472">Membrane</keyword>
<name>A0AAX1N9A9_9BACT</name>
<protein>
    <submittedName>
        <fullName evidence="2">Uncharacterized protein</fullName>
    </submittedName>
</protein>
<evidence type="ECO:0000256" key="1">
    <source>
        <dbReference type="SAM" id="Phobius"/>
    </source>
</evidence>
<dbReference type="Proteomes" id="UP000678679">
    <property type="component" value="Chromosome 2"/>
</dbReference>
<accession>A0AAX1N9A9</accession>
<dbReference type="RefSeq" id="WP_169663527.1">
    <property type="nucleotide sequence ID" value="NZ_CP076133.1"/>
</dbReference>
<keyword evidence="3" id="KW-1185">Reference proteome</keyword>
<sequence>MEINEWHKPFVEKSTRNLYLYIFIYVLISYGISFLISPFILIYILILPSFFILVMINIKSQPSNFRMKENSIEIQESVLFNDISIYSIESIKEAEFIKTSSYDSQKMKNIDDYLININIYVSDEKSYVYYSFRIVEKEYQNILVLFKSRNIKTIEP</sequence>
<evidence type="ECO:0000313" key="3">
    <source>
        <dbReference type="Proteomes" id="UP000678679"/>
    </source>
</evidence>
<evidence type="ECO:0000313" key="2">
    <source>
        <dbReference type="EMBL" id="QWG04032.1"/>
    </source>
</evidence>
<feature type="transmembrane region" description="Helical" evidence="1">
    <location>
        <begin position="40"/>
        <end position="58"/>
    </location>
</feature>